<organism evidence="1 2">
    <name type="scientific">Photobacterium atrarenae</name>
    <dbReference type="NCBI Taxonomy" id="865757"/>
    <lineage>
        <taxon>Bacteria</taxon>
        <taxon>Pseudomonadati</taxon>
        <taxon>Pseudomonadota</taxon>
        <taxon>Gammaproteobacteria</taxon>
        <taxon>Vibrionales</taxon>
        <taxon>Vibrionaceae</taxon>
        <taxon>Photobacterium</taxon>
    </lineage>
</organism>
<gene>
    <name evidence="1" type="ORF">NNL38_07030</name>
</gene>
<reference evidence="1" key="1">
    <citation type="submission" date="2022-07" db="EMBL/GenBank/DDBJ databases">
        <title>Genome sequencing of Photobacterium atrarenae GJH2-4.</title>
        <authorList>
            <person name="Park S.-J."/>
        </authorList>
    </citation>
    <scope>NUCLEOTIDE SEQUENCE</scope>
    <source>
        <strain evidence="1">GJH2-4</strain>
    </source>
</reference>
<dbReference type="RefSeq" id="WP_255390299.1">
    <property type="nucleotide sequence ID" value="NZ_CP101508.1"/>
</dbReference>
<sequence length="67" mass="7616">MASEKDLRALMVSRARVWTPKELCDELGVHVCELVRLLDKARKAGANIRIMNNEQTGNTHKLWLVEG</sequence>
<dbReference type="EMBL" id="CP101508">
    <property type="protein sequence ID" value="UTV28976.1"/>
    <property type="molecule type" value="Genomic_DNA"/>
</dbReference>
<keyword evidence="2" id="KW-1185">Reference proteome</keyword>
<dbReference type="Proteomes" id="UP001057998">
    <property type="component" value="Chromosome 1"/>
</dbReference>
<protein>
    <recommendedName>
        <fullName evidence="3">DNA-binding protein</fullName>
    </recommendedName>
</protein>
<evidence type="ECO:0000313" key="1">
    <source>
        <dbReference type="EMBL" id="UTV28976.1"/>
    </source>
</evidence>
<evidence type="ECO:0008006" key="3">
    <source>
        <dbReference type="Google" id="ProtNLM"/>
    </source>
</evidence>
<accession>A0ABY5GJK5</accession>
<proteinExistence type="predicted"/>
<name>A0ABY5GJK5_9GAMM</name>
<evidence type="ECO:0000313" key="2">
    <source>
        <dbReference type="Proteomes" id="UP001057998"/>
    </source>
</evidence>